<reference evidence="1 2" key="1">
    <citation type="journal article" date="2011" name="MBio">
        <title>Genome variation in Cryptococcus gattii, an emerging pathogen of immunocompetent hosts.</title>
        <authorList>
            <person name="D'Souza C.A."/>
            <person name="Kronstad J.W."/>
            <person name="Taylor G."/>
            <person name="Warren R."/>
            <person name="Yuen M."/>
            <person name="Hu G."/>
            <person name="Jung W.H."/>
            <person name="Sham A."/>
            <person name="Kidd S.E."/>
            <person name="Tangen K."/>
            <person name="Lee N."/>
            <person name="Zeilmaker T."/>
            <person name="Sawkins J."/>
            <person name="McVicker G."/>
            <person name="Shah S."/>
            <person name="Gnerre S."/>
            <person name="Griggs A."/>
            <person name="Zeng Q."/>
            <person name="Bartlett K."/>
            <person name="Li W."/>
            <person name="Wang X."/>
            <person name="Heitman J."/>
            <person name="Stajich J.E."/>
            <person name="Fraser J.A."/>
            <person name="Meyer W."/>
            <person name="Carter D."/>
            <person name="Schein J."/>
            <person name="Krzywinski M."/>
            <person name="Kwon-Chung K.J."/>
            <person name="Varma A."/>
            <person name="Wang J."/>
            <person name="Brunham R."/>
            <person name="Fyfe M."/>
            <person name="Ouellette B.F."/>
            <person name="Siddiqui A."/>
            <person name="Marra M."/>
            <person name="Jones S."/>
            <person name="Holt R."/>
            <person name="Birren B.W."/>
            <person name="Galagan J.E."/>
            <person name="Cuomo C.A."/>
        </authorList>
    </citation>
    <scope>NUCLEOTIDE SEQUENCE [LARGE SCALE GENOMIC DNA]</scope>
    <source>
        <strain evidence="2">WM276 / ATCC MYA-4071</strain>
    </source>
</reference>
<dbReference type="InterPro" id="IPR032157">
    <property type="entry name" value="PAC4"/>
</dbReference>
<dbReference type="AlphaFoldDB" id="E6R001"/>
<name>E6R001_CRYGW</name>
<gene>
    <name evidence="1" type="ordered locus">CGB_B1310C</name>
</gene>
<dbReference type="OrthoDB" id="368507at2759"/>
<keyword evidence="2" id="KW-1185">Reference proteome</keyword>
<dbReference type="GeneID" id="10187025"/>
<evidence type="ECO:0000313" key="2">
    <source>
        <dbReference type="Proteomes" id="UP000007805"/>
    </source>
</evidence>
<reference key="2">
    <citation type="journal article" date="2011" name="MBio">
        <title>Genome variation in Cryptococcus gattii, an emerging pathogen of immunocompetent hosts.</title>
        <authorList>
            <person name="D'Souza C.A."/>
            <person name="Kronstad J.W."/>
            <person name="Taylor G."/>
            <person name="Warren R."/>
            <person name="Yuen M."/>
            <person name="Hu G."/>
            <person name="Jung W.H."/>
            <person name="Sham A."/>
            <person name="Kidd S.E."/>
            <person name="Tangen K."/>
            <person name="Lee N."/>
            <person name="Zeilmaker T."/>
            <person name="Sawkins J."/>
            <person name="McVicker G."/>
            <person name="Shah S."/>
            <person name="Gnerre S."/>
            <person name="Griggs A."/>
            <person name="Zeng Q."/>
            <person name="Bartlett K."/>
            <person name="Li W."/>
            <person name="Wang X."/>
            <person name="Heitman J."/>
            <person name="Stajich J.E."/>
            <person name="Fraser J.A."/>
            <person name="Meyer W."/>
            <person name="Carter D."/>
            <person name="Schein J."/>
            <person name="Krzywinski M."/>
            <person name="Kwong-Chung K.J."/>
            <person name="Varma A."/>
            <person name="Wang J."/>
            <person name="Brunham R."/>
            <person name="Fyfe M."/>
            <person name="Ouellette B.F.F."/>
            <person name="Siddiqui A."/>
            <person name="Marra M."/>
            <person name="Jones S."/>
            <person name="Holt R."/>
            <person name="Birren B.W."/>
            <person name="Galagan J.E."/>
            <person name="Cuomo C.A."/>
        </authorList>
    </citation>
    <scope>NUCLEOTIDE SEQUENCE</scope>
    <source>
        <strain>WM276</strain>
    </source>
</reference>
<evidence type="ECO:0000313" key="1">
    <source>
        <dbReference type="EMBL" id="ADV20194.1"/>
    </source>
</evidence>
<dbReference type="PANTHER" id="PTHR33559">
    <property type="entry name" value="PROTEASOME ASSEMBLY CHAPERONE 4"/>
    <property type="match status" value="1"/>
</dbReference>
<protein>
    <submittedName>
        <fullName evidence="1">Uncharacterized protein</fullName>
    </submittedName>
</protein>
<dbReference type="eggNOG" id="ENOG502SGS7">
    <property type="taxonomic scope" value="Eukaryota"/>
</dbReference>
<dbReference type="VEuPathDB" id="FungiDB:CGB_B1310C"/>
<dbReference type="EMBL" id="CP000287">
    <property type="protein sequence ID" value="ADV20194.1"/>
    <property type="molecule type" value="Genomic_DNA"/>
</dbReference>
<dbReference type="GO" id="GO:0043248">
    <property type="term" value="P:proteasome assembly"/>
    <property type="evidence" value="ECO:0007669"/>
    <property type="project" value="InterPro"/>
</dbReference>
<accession>E6R001</accession>
<dbReference type="PANTHER" id="PTHR33559:SF1">
    <property type="entry name" value="PROTEASOME ASSEMBLY CHAPERONE 4"/>
    <property type="match status" value="1"/>
</dbReference>
<sequence>MSLQPQISIHYITIPSPLPSSPSFNFHLTCMANTLMIWVGTGLPTDAAGNAAGGTASMGSVEQVDNKLAADWSVAMPSRGNIPVTATPLFRSGSTDIALPMSQRLAKKFPSNQIHLSLSLPSSLTNQTGQSIDPYASKMVLVMEKKLGKWIEEVLSQEKAEVACQAELCICNA</sequence>
<dbReference type="HOGENOM" id="CLU_120624_0_0_1"/>
<dbReference type="Proteomes" id="UP000007805">
    <property type="component" value="Chromosome B"/>
</dbReference>
<dbReference type="Pfam" id="PF16093">
    <property type="entry name" value="PAC4"/>
    <property type="match status" value="1"/>
</dbReference>
<organism evidence="1 2">
    <name type="scientific">Cryptococcus gattii serotype B (strain WM276 / ATCC MYA-4071)</name>
    <name type="common">Filobasidiella gattii</name>
    <name type="synonym">Cryptococcus bacillisporus</name>
    <dbReference type="NCBI Taxonomy" id="367775"/>
    <lineage>
        <taxon>Eukaryota</taxon>
        <taxon>Fungi</taxon>
        <taxon>Dikarya</taxon>
        <taxon>Basidiomycota</taxon>
        <taxon>Agaricomycotina</taxon>
        <taxon>Tremellomycetes</taxon>
        <taxon>Tremellales</taxon>
        <taxon>Cryptococcaceae</taxon>
        <taxon>Cryptococcus</taxon>
        <taxon>Cryptococcus gattii species complex</taxon>
    </lineage>
</organism>
<proteinExistence type="predicted"/>
<dbReference type="KEGG" id="cgi:CGB_B1310C"/>
<dbReference type="RefSeq" id="XP_003191981.1">
    <property type="nucleotide sequence ID" value="XM_003191933.1"/>
</dbReference>